<dbReference type="PANTHER" id="PTHR24198:SF165">
    <property type="entry name" value="ANKYRIN REPEAT-CONTAINING PROTEIN-RELATED"/>
    <property type="match status" value="1"/>
</dbReference>
<dbReference type="STRING" id="73230.A0A2B7ZD15"/>
<dbReference type="PRINTS" id="PR01415">
    <property type="entry name" value="ANKYRIN"/>
</dbReference>
<dbReference type="VEuPathDB" id="FungiDB:EMCG_00119"/>
<name>A0A2B7ZD15_9EURO</name>
<evidence type="ECO:0000256" key="2">
    <source>
        <dbReference type="ARBA" id="ARBA00023043"/>
    </source>
</evidence>
<organism evidence="7 8">
    <name type="scientific">[Emmonsia] crescens</name>
    <dbReference type="NCBI Taxonomy" id="73230"/>
    <lineage>
        <taxon>Eukaryota</taxon>
        <taxon>Fungi</taxon>
        <taxon>Dikarya</taxon>
        <taxon>Ascomycota</taxon>
        <taxon>Pezizomycotina</taxon>
        <taxon>Eurotiomycetes</taxon>
        <taxon>Eurotiomycetidae</taxon>
        <taxon>Onygenales</taxon>
        <taxon>Ajellomycetaceae</taxon>
        <taxon>Emergomyces</taxon>
    </lineage>
</organism>
<evidence type="ECO:0000313" key="7">
    <source>
        <dbReference type="EMBL" id="PGH31465.1"/>
    </source>
</evidence>
<evidence type="ECO:0000256" key="5">
    <source>
        <dbReference type="SAM" id="Phobius"/>
    </source>
</evidence>
<keyword evidence="8" id="KW-1185">Reference proteome</keyword>
<dbReference type="SMART" id="SM00248">
    <property type="entry name" value="ANK"/>
    <property type="match status" value="18"/>
</dbReference>
<dbReference type="EMBL" id="PDND01000127">
    <property type="protein sequence ID" value="PGH31465.1"/>
    <property type="molecule type" value="Genomic_DNA"/>
</dbReference>
<dbReference type="InterPro" id="IPR036770">
    <property type="entry name" value="Ankyrin_rpt-contain_sf"/>
</dbReference>
<sequence>MSLGLAIAVALLSSPTAATSGATSGWDEFTNNLATDLGPLIALFGEQVTKQFLSESLSIWDNVVFAMAPLGIITAVVSAIRVSGKSSLRAFIGRAQESPGSAELELLSCTSETTSELWNEGGIARVFGNPKILELVYHHHRPYAFKPEDDGLPNAGIFTFKEAVGGARLWELEGSSIDDGSLEDDRLRKPNLSLNIGIKRPANGILVGTAVFGVLLQAGVLCFAVVITYKYPSLFLKNGKLMSAYACPFVLVGTMTSCLGMFLCSLIIERTTNETYYKKRNGPEKSDLFWIQPGGQKVGEQVFNAFIGKINVPRYVQSNRAKRQVEEDYRLWVSVGLTIGGFIIQFVGLRGMHAAVTLSQLGSTVVMSIIRASLRSQRMSENDNMLAKHLSDDKKRLLKGHELDWIAMHLNELEEFEVLIPYDPSIYPGTKEPSNPPSNNDHGSSSSDTSIPAFLRTLMVRARLARLTSSPEAFSWEDMELREIVRRLQASLQDSMDILYTEGDFVTSKIFKIPVSYNSCGGKGGELIELKFSRDDTSWKTEPSALEALLGLWTWSKLVKLPEGDFLSFDHIRVVAQGEDAKSLGEAKIECGIWIPTLSPFIEPDEDAHLVGLPDGMSLKTLGVRRQGSTLLMCAHDLFITSLTAMLPEKTSIEGSTDLRPADNNQRSFQLLHSGIESLVHAFTNSGLGTRYDAYMCIVPVLRRSTKLPGYSEISGVAREAVESCKRDGRHEKAENILKWYSKICEVEYRKIWEIYLLEFYCDAMLNSDSTEQAIGWRGMVNIQENICSPEVLRQAQSCQEIAIQIARRNQSIAHYADSLQKKGVNDAQADEFDKNKSVAKWSKLNNLLAVRYFLRMASNGVNDVDFSDETRKSPLVWAAFNGNDTMARFLLSQQTVDFVPDSDNRGPLSHASEKGHSDIIAMLLEKGDPTINDAGWKNLKTPLIYAAEAGHSNVVAALLTSRAIKIQQADHSEHSALQYAARNGHLASVEELLKNENTDPNFKTVGFGDTPLCLAALNGHEAIVKLLMNRSDISINCRALPAAASNDYEDIVKLLLDHTGIDVNAGNPLASAAAVGHEAIVRLLLRQDGVRVNKGTPLSRAAAGGFENIVKILLEHDGTHINFSLGEDSTDINIPSPLAAAAIKGHEAITKLLLSQPGIDIMLDSPLIVAAFCGHYAIVALLLKHNGGPDVNANTMLLPRPGGNIDFNSNVWFSRLINPITALSCAASMGHEKIVKLLLEQDGIYFFPSGPLAFAAANGHEDIVKLLLARAPASIDNGESLVCAAAHGFENIVRLLLKYGFDVNSKENISEFRPPSYLKLPYFHSLFYFNPDREVYTPLAAAAGAGHDKVVKLLLEQHAIDLVDGSKLLKDAAQSGRENIVEILLKQSGIDIDVNKLLLDAARNGRENIVKVLLRQNDIDIDVSTVLLTAVENGHKNVVKVLLEQNDIDVDANELPNAAAAEDRENVAEFLLRSAFNPDPSLTQHPDILELLLERSDYNITASDFLHASILHHHVDTLKMLLTKGASPHSYTNGFLITALQLAIRSHNGEIVDLFLKYDGICVNISRRRDVGKLGWKAVSDYAMSLKYLFVDYQRRPRCIHPDDRSLLPIQLAAKIRLGDEFVERVRECVSRIEKYWGCPACNSRLMKRAEMENN</sequence>
<evidence type="ECO:0000256" key="4">
    <source>
        <dbReference type="SAM" id="MobiDB-lite"/>
    </source>
</evidence>
<comment type="caution">
    <text evidence="7">The sequence shown here is derived from an EMBL/GenBank/DDBJ whole genome shotgun (WGS) entry which is preliminary data.</text>
</comment>
<feature type="region of interest" description="Disordered" evidence="4">
    <location>
        <begin position="427"/>
        <end position="448"/>
    </location>
</feature>
<evidence type="ECO:0000256" key="6">
    <source>
        <dbReference type="SAM" id="SignalP"/>
    </source>
</evidence>
<reference evidence="7 8" key="1">
    <citation type="submission" date="2017-10" db="EMBL/GenBank/DDBJ databases">
        <title>Comparative genomics in systemic dimorphic fungi from Ajellomycetaceae.</title>
        <authorList>
            <person name="Munoz J.F."/>
            <person name="Mcewen J.G."/>
            <person name="Clay O.K."/>
            <person name="Cuomo C.A."/>
        </authorList>
    </citation>
    <scope>NUCLEOTIDE SEQUENCE [LARGE SCALE GENOMIC DNA]</scope>
    <source>
        <strain evidence="7 8">UAMH4076</strain>
    </source>
</reference>
<dbReference type="PROSITE" id="PS50297">
    <property type="entry name" value="ANK_REP_REGION"/>
    <property type="match status" value="1"/>
</dbReference>
<feature type="transmembrane region" description="Helical" evidence="5">
    <location>
        <begin position="329"/>
        <end position="348"/>
    </location>
</feature>
<feature type="chain" id="PRO_5013333071" evidence="6">
    <location>
        <begin position="19"/>
        <end position="1656"/>
    </location>
</feature>
<keyword evidence="2 3" id="KW-0040">ANK repeat</keyword>
<dbReference type="PANTHER" id="PTHR24198">
    <property type="entry name" value="ANKYRIN REPEAT AND PROTEIN KINASE DOMAIN-CONTAINING PROTEIN"/>
    <property type="match status" value="1"/>
</dbReference>
<dbReference type="InterPro" id="IPR002110">
    <property type="entry name" value="Ankyrin_rpt"/>
</dbReference>
<feature type="signal peptide" evidence="6">
    <location>
        <begin position="1"/>
        <end position="18"/>
    </location>
</feature>
<feature type="transmembrane region" description="Helical" evidence="5">
    <location>
        <begin position="63"/>
        <end position="84"/>
    </location>
</feature>
<feature type="transmembrane region" description="Helical" evidence="5">
    <location>
        <begin position="205"/>
        <end position="229"/>
    </location>
</feature>
<keyword evidence="1" id="KW-0677">Repeat</keyword>
<keyword evidence="5" id="KW-0812">Transmembrane</keyword>
<dbReference type="SUPFAM" id="SSF48403">
    <property type="entry name" value="Ankyrin repeat"/>
    <property type="match status" value="2"/>
</dbReference>
<feature type="repeat" description="ANK" evidence="3">
    <location>
        <begin position="1277"/>
        <end position="1309"/>
    </location>
</feature>
<keyword evidence="6" id="KW-0732">Signal</keyword>
<dbReference type="Proteomes" id="UP000226031">
    <property type="component" value="Unassembled WGS sequence"/>
</dbReference>
<evidence type="ECO:0000256" key="3">
    <source>
        <dbReference type="PROSITE-ProRule" id="PRU00023"/>
    </source>
</evidence>
<feature type="transmembrane region" description="Helical" evidence="5">
    <location>
        <begin position="249"/>
        <end position="268"/>
    </location>
</feature>
<dbReference type="VEuPathDB" id="FungiDB:EMCG_00121"/>
<feature type="repeat" description="ANK" evidence="3">
    <location>
        <begin position="1008"/>
        <end position="1032"/>
    </location>
</feature>
<evidence type="ECO:0000256" key="1">
    <source>
        <dbReference type="ARBA" id="ARBA00022737"/>
    </source>
</evidence>
<gene>
    <name evidence="7" type="ORF">GX50_05760</name>
</gene>
<evidence type="ECO:0000313" key="8">
    <source>
        <dbReference type="Proteomes" id="UP000226031"/>
    </source>
</evidence>
<feature type="compositionally biased region" description="Polar residues" evidence="4">
    <location>
        <begin position="437"/>
        <end position="448"/>
    </location>
</feature>
<keyword evidence="5" id="KW-0472">Membrane</keyword>
<proteinExistence type="predicted"/>
<keyword evidence="5" id="KW-1133">Transmembrane helix</keyword>
<dbReference type="Gene3D" id="1.25.40.20">
    <property type="entry name" value="Ankyrin repeat-containing domain"/>
    <property type="match status" value="8"/>
</dbReference>
<accession>A0A2B7ZD15</accession>
<protein>
    <submittedName>
        <fullName evidence="7">Uncharacterized protein</fullName>
    </submittedName>
</protein>
<dbReference type="PROSITE" id="PS50088">
    <property type="entry name" value="ANK_REPEAT"/>
    <property type="match status" value="2"/>
</dbReference>
<dbReference type="VEuPathDB" id="FungiDB:EMCG_00120"/>
<dbReference type="Pfam" id="PF12796">
    <property type="entry name" value="Ank_2"/>
    <property type="match status" value="7"/>
</dbReference>